<dbReference type="InterPro" id="IPR018485">
    <property type="entry name" value="FGGY_C"/>
</dbReference>
<feature type="domain" description="Carbohydrate kinase FGGY C-terminal" evidence="5">
    <location>
        <begin position="284"/>
        <end position="432"/>
    </location>
</feature>
<dbReference type="RefSeq" id="WP_278429376.1">
    <property type="nucleotide sequence ID" value="NZ_DOLB01000139.1"/>
</dbReference>
<dbReference type="InterPro" id="IPR043129">
    <property type="entry name" value="ATPase_NBD"/>
</dbReference>
<dbReference type="Pfam" id="PF00370">
    <property type="entry name" value="FGGY_N"/>
    <property type="match status" value="1"/>
</dbReference>
<dbReference type="GO" id="GO:0005975">
    <property type="term" value="P:carbohydrate metabolic process"/>
    <property type="evidence" value="ECO:0007669"/>
    <property type="project" value="InterPro"/>
</dbReference>
<evidence type="ECO:0000259" key="5">
    <source>
        <dbReference type="Pfam" id="PF02782"/>
    </source>
</evidence>
<name>A0A101E3U2_9THEO</name>
<comment type="caution">
    <text evidence="6">The sequence shown here is derived from an EMBL/GenBank/DDBJ whole genome shotgun (WGS) entry which is preliminary data.</text>
</comment>
<dbReference type="GO" id="GO:0016301">
    <property type="term" value="F:kinase activity"/>
    <property type="evidence" value="ECO:0007669"/>
    <property type="project" value="UniProtKB-KW"/>
</dbReference>
<dbReference type="PANTHER" id="PTHR43095:SF5">
    <property type="entry name" value="XYLULOSE KINASE"/>
    <property type="match status" value="1"/>
</dbReference>
<dbReference type="AlphaFoldDB" id="A0A101E3U2"/>
<dbReference type="PANTHER" id="PTHR43095">
    <property type="entry name" value="SUGAR KINASE"/>
    <property type="match status" value="1"/>
</dbReference>
<dbReference type="SUPFAM" id="SSF53067">
    <property type="entry name" value="Actin-like ATPase domain"/>
    <property type="match status" value="2"/>
</dbReference>
<dbReference type="InterPro" id="IPR050406">
    <property type="entry name" value="FGGY_Carb_Kinase"/>
</dbReference>
<evidence type="ECO:0000313" key="7">
    <source>
        <dbReference type="Proteomes" id="UP000264445"/>
    </source>
</evidence>
<evidence type="ECO:0000256" key="3">
    <source>
        <dbReference type="ARBA" id="ARBA00022777"/>
    </source>
</evidence>
<dbReference type="CDD" id="cd07773">
    <property type="entry name" value="ASKHA_NBD_FGGY_FK"/>
    <property type="match status" value="1"/>
</dbReference>
<feature type="domain" description="Carbohydrate kinase FGGY N-terminal" evidence="4">
    <location>
        <begin position="5"/>
        <end position="241"/>
    </location>
</feature>
<protein>
    <submittedName>
        <fullName evidence="6">Uncharacterized protein</fullName>
    </submittedName>
</protein>
<dbReference type="Pfam" id="PF02782">
    <property type="entry name" value="FGGY_C"/>
    <property type="match status" value="1"/>
</dbReference>
<evidence type="ECO:0000256" key="2">
    <source>
        <dbReference type="ARBA" id="ARBA00022679"/>
    </source>
</evidence>
<proteinExistence type="inferred from homology"/>
<dbReference type="InterPro" id="IPR000577">
    <property type="entry name" value="Carb_kinase_FGGY"/>
</dbReference>
<gene>
    <name evidence="6" type="ORF">DEA61_09285</name>
</gene>
<evidence type="ECO:0000259" key="4">
    <source>
        <dbReference type="Pfam" id="PF00370"/>
    </source>
</evidence>
<dbReference type="Gene3D" id="3.30.420.40">
    <property type="match status" value="2"/>
</dbReference>
<reference evidence="6 7" key="1">
    <citation type="journal article" date="2018" name="Nat. Biotechnol.">
        <title>A standardized bacterial taxonomy based on genome phylogeny substantially revises the tree of life.</title>
        <authorList>
            <person name="Parks D.H."/>
            <person name="Chuvochina M."/>
            <person name="Waite D.W."/>
            <person name="Rinke C."/>
            <person name="Skarshewski A."/>
            <person name="Chaumeil P.A."/>
            <person name="Hugenholtz P."/>
        </authorList>
    </citation>
    <scope>NUCLEOTIDE SEQUENCE [LARGE SCALE GENOMIC DNA]</scope>
    <source>
        <strain evidence="6">UBA12544</strain>
    </source>
</reference>
<keyword evidence="3" id="KW-0418">Kinase</keyword>
<evidence type="ECO:0000256" key="1">
    <source>
        <dbReference type="ARBA" id="ARBA00009156"/>
    </source>
</evidence>
<dbReference type="Proteomes" id="UP000264445">
    <property type="component" value="Unassembled WGS sequence"/>
</dbReference>
<accession>A0A101E3U2</accession>
<sequence length="486" mass="55208">MDGICVLDIGTTNIKLSIFTREGEILWQSKVKTPYALGNSSKVEIIPSKVLKAVLKMLYSNPKKNIPGRIRAIVIIGMASSMVPVNKNGEAVSNCICWNDRRNSEVCLEIDLTPIKNRLRQYPMPMYLPYRLKWYERNMPQVLANTTKWLNITNYIAFQLSDSGLFYTDYSQASRTFLFDIPNAKWDVQVAEFFGIDITRLPEPIPSASIIGKLRKEFISDPVYQDCMIVIGGHDHMCALLASGVNDSNAILNSTGTSEALVCPVPPNLSFPYVEAYCNLEYQVLENKFALVGYTTSTGKIFEWANERYRLFSHEKTMDIEKLTVNKRPIFVPPERHILPQFKGGFEGLESEFTEEDLSYSVLEGTVMESKVLLETMMHYTGIKPKLIRVVGGLARMRNYLKLKATVLGIPIEAIEDVDMATLGGYILGEIALGNNIGVSTILKEVWKWQKSERVEPDNSTQQYFGERFNEYKERRSAYDKDIDSR</sequence>
<dbReference type="InterPro" id="IPR018484">
    <property type="entry name" value="FGGY_N"/>
</dbReference>
<comment type="similarity">
    <text evidence="1">Belongs to the FGGY kinase family.</text>
</comment>
<dbReference type="PIRSF" id="PIRSF000538">
    <property type="entry name" value="GlpK"/>
    <property type="match status" value="1"/>
</dbReference>
<keyword evidence="2" id="KW-0808">Transferase</keyword>
<organism evidence="6 7">
    <name type="scientific">Caldanaerobacter subterraneus</name>
    <dbReference type="NCBI Taxonomy" id="911092"/>
    <lineage>
        <taxon>Bacteria</taxon>
        <taxon>Bacillati</taxon>
        <taxon>Bacillota</taxon>
        <taxon>Clostridia</taxon>
        <taxon>Thermoanaerobacterales</taxon>
        <taxon>Thermoanaerobacteraceae</taxon>
        <taxon>Caldanaerobacter</taxon>
    </lineage>
</organism>
<dbReference type="EMBL" id="DOLB01000139">
    <property type="protein sequence ID" value="HBT49979.1"/>
    <property type="molecule type" value="Genomic_DNA"/>
</dbReference>
<evidence type="ECO:0000313" key="6">
    <source>
        <dbReference type="EMBL" id="HBT49979.1"/>
    </source>
</evidence>